<dbReference type="PANTHER" id="PTHR35179:SF2">
    <property type="entry name" value="START DOMAIN-CONTAINING PROTEIN"/>
    <property type="match status" value="1"/>
</dbReference>
<protein>
    <recommendedName>
        <fullName evidence="3">Geranylgeranyl pyrophosphate synthetase</fullName>
    </recommendedName>
</protein>
<accession>A0AAD6HKA1</accession>
<comment type="caution">
    <text evidence="1">The sequence shown here is derived from an EMBL/GenBank/DDBJ whole genome shotgun (WGS) entry which is preliminary data.</text>
</comment>
<dbReference type="AlphaFoldDB" id="A0AAD6HKA1"/>
<reference evidence="1" key="2">
    <citation type="submission" date="2023-01" db="EMBL/GenBank/DDBJ databases">
        <authorList>
            <person name="Petersen C."/>
        </authorList>
    </citation>
    <scope>NUCLEOTIDE SEQUENCE</scope>
    <source>
        <strain evidence="1">IBT 17514</strain>
    </source>
</reference>
<keyword evidence="2" id="KW-1185">Reference proteome</keyword>
<organism evidence="1 2">
    <name type="scientific">Penicillium malachiteum</name>
    <dbReference type="NCBI Taxonomy" id="1324776"/>
    <lineage>
        <taxon>Eukaryota</taxon>
        <taxon>Fungi</taxon>
        <taxon>Dikarya</taxon>
        <taxon>Ascomycota</taxon>
        <taxon>Pezizomycotina</taxon>
        <taxon>Eurotiomycetes</taxon>
        <taxon>Eurotiomycetidae</taxon>
        <taxon>Eurotiales</taxon>
        <taxon>Aspergillaceae</taxon>
        <taxon>Penicillium</taxon>
    </lineage>
</organism>
<dbReference type="PANTHER" id="PTHR35179">
    <property type="entry name" value="PROTEIN CBG02620"/>
    <property type="match status" value="1"/>
</dbReference>
<evidence type="ECO:0000313" key="1">
    <source>
        <dbReference type="EMBL" id="KAJ5720197.1"/>
    </source>
</evidence>
<dbReference type="EMBL" id="JAQJAN010000009">
    <property type="protein sequence ID" value="KAJ5720197.1"/>
    <property type="molecule type" value="Genomic_DNA"/>
</dbReference>
<gene>
    <name evidence="1" type="ORF">N7493_007075</name>
</gene>
<name>A0AAD6HKA1_9EURO</name>
<evidence type="ECO:0008006" key="3">
    <source>
        <dbReference type="Google" id="ProtNLM"/>
    </source>
</evidence>
<proteinExistence type="predicted"/>
<reference evidence="1" key="1">
    <citation type="journal article" date="2023" name="IMA Fungus">
        <title>Comparative genomic study of the Penicillium genus elucidates a diverse pangenome and 15 lateral gene transfer events.</title>
        <authorList>
            <person name="Petersen C."/>
            <person name="Sorensen T."/>
            <person name="Nielsen M.R."/>
            <person name="Sondergaard T.E."/>
            <person name="Sorensen J.L."/>
            <person name="Fitzpatrick D.A."/>
            <person name="Frisvad J.C."/>
            <person name="Nielsen K.L."/>
        </authorList>
    </citation>
    <scope>NUCLEOTIDE SEQUENCE</scope>
    <source>
        <strain evidence="1">IBT 17514</strain>
    </source>
</reference>
<dbReference type="Proteomes" id="UP001215712">
    <property type="component" value="Unassembled WGS sequence"/>
</dbReference>
<sequence length="378" mass="43003">MSSTRIASIFRPDLREVRTLKCRLSITDVKHLASYNWIESDQPTIAVPGCPSLWSPPKTKGPKRVPNDSRLIFIAQNAFRHPESPLEPLFRSLYIEHPWYDMQQIDMITDRNNIRKLLSFINPRISSNGREPFTINVETTGNITIFCRSETETHVVLGPGEYRGHGHEFEKAYTRDQVSGSTGHYRIISYSLGDLKCIVRYETDGFVGDASNQNSRNERSDSEDILGMMENLSLSRFEDHSSSPNSSSLVIQKRGQQVTIHSTLEIKTRVAHKPIPIEEVLPQLWVSQTPNLVRAYHRRGTFEVPKVEDVTKATAEWEKSHDKDIGRLILLIKEIIKVLKENGGKAVVRYDGRSDSLSVSMGDRVMMLPDDLYVKIGI</sequence>
<evidence type="ECO:0000313" key="2">
    <source>
        <dbReference type="Proteomes" id="UP001215712"/>
    </source>
</evidence>